<comment type="subcellular location">
    <subcellularLocation>
        <location evidence="1 13">Cytoplasm</location>
    </subcellularLocation>
</comment>
<dbReference type="PANTHER" id="PTHR11638">
    <property type="entry name" value="ATP-DEPENDENT CLP PROTEASE"/>
    <property type="match status" value="1"/>
</dbReference>
<dbReference type="FunFam" id="3.40.50.300:FF:000025">
    <property type="entry name" value="ATP-dependent Clp protease subunit"/>
    <property type="match status" value="1"/>
</dbReference>
<accession>A0AAU7BZ76</accession>
<dbReference type="InterPro" id="IPR036628">
    <property type="entry name" value="Clp_N_dom_sf"/>
</dbReference>
<dbReference type="Gene3D" id="1.10.1780.10">
    <property type="entry name" value="Clp, N-terminal domain"/>
    <property type="match status" value="1"/>
</dbReference>
<dbReference type="InterPro" id="IPR041546">
    <property type="entry name" value="ClpA/ClpB_AAA_lid"/>
</dbReference>
<dbReference type="InterPro" id="IPR028299">
    <property type="entry name" value="ClpA/B_CS2"/>
</dbReference>
<dbReference type="GO" id="GO:0034605">
    <property type="term" value="P:cellular response to heat"/>
    <property type="evidence" value="ECO:0007669"/>
    <property type="project" value="TreeGrafter"/>
</dbReference>
<evidence type="ECO:0000256" key="10">
    <source>
        <dbReference type="ARBA" id="ARBA00026057"/>
    </source>
</evidence>
<evidence type="ECO:0000256" key="5">
    <source>
        <dbReference type="ARBA" id="ARBA00022741"/>
    </source>
</evidence>
<evidence type="ECO:0000256" key="9">
    <source>
        <dbReference type="ARBA" id="ARBA00025613"/>
    </source>
</evidence>
<dbReference type="InterPro" id="IPR001270">
    <property type="entry name" value="ClpA/B"/>
</dbReference>
<evidence type="ECO:0000256" key="4">
    <source>
        <dbReference type="ARBA" id="ARBA00022737"/>
    </source>
</evidence>
<name>A0AAU7BZ76_9RICK</name>
<dbReference type="CDD" id="cd19499">
    <property type="entry name" value="RecA-like_ClpB_Hsp104-like"/>
    <property type="match status" value="1"/>
</dbReference>
<dbReference type="CDD" id="cd00009">
    <property type="entry name" value="AAA"/>
    <property type="match status" value="1"/>
</dbReference>
<evidence type="ECO:0000256" key="1">
    <source>
        <dbReference type="ARBA" id="ARBA00004496"/>
    </source>
</evidence>
<evidence type="ECO:0000256" key="3">
    <source>
        <dbReference type="ARBA" id="ARBA00017574"/>
    </source>
</evidence>
<dbReference type="GO" id="GO:0042026">
    <property type="term" value="P:protein refolding"/>
    <property type="evidence" value="ECO:0007669"/>
    <property type="project" value="UniProtKB-UniRule"/>
</dbReference>
<dbReference type="EMBL" id="CP157197">
    <property type="protein sequence ID" value="XBG66590.1"/>
    <property type="molecule type" value="Genomic_DNA"/>
</dbReference>
<dbReference type="InterPro" id="IPR017730">
    <property type="entry name" value="Chaperonin_ClpB"/>
</dbReference>
<dbReference type="RefSeq" id="WP_347939209.1">
    <property type="nucleotide sequence ID" value="NZ_CP157197.1"/>
</dbReference>
<dbReference type="GO" id="GO:0005737">
    <property type="term" value="C:cytoplasm"/>
    <property type="evidence" value="ECO:0007669"/>
    <property type="project" value="UniProtKB-SubCell"/>
</dbReference>
<evidence type="ECO:0000313" key="15">
    <source>
        <dbReference type="EMBL" id="XBG66590.1"/>
    </source>
</evidence>
<keyword evidence="6 12" id="KW-0067">ATP-binding</keyword>
<feature type="coiled-coil region" evidence="13">
    <location>
        <begin position="413"/>
        <end position="500"/>
    </location>
</feature>
<keyword evidence="5 12" id="KW-0547">Nucleotide-binding</keyword>
<dbReference type="NCBIfam" id="TIGR03346">
    <property type="entry name" value="chaperone_ClpB"/>
    <property type="match status" value="1"/>
</dbReference>
<dbReference type="Pfam" id="PF00004">
    <property type="entry name" value="AAA"/>
    <property type="match status" value="1"/>
</dbReference>
<dbReference type="FunFam" id="3.40.50.300:FF:000120">
    <property type="entry name" value="ATP-dependent chaperone ClpB"/>
    <property type="match status" value="1"/>
</dbReference>
<dbReference type="GO" id="GO:0016887">
    <property type="term" value="F:ATP hydrolysis activity"/>
    <property type="evidence" value="ECO:0007669"/>
    <property type="project" value="InterPro"/>
</dbReference>
<evidence type="ECO:0000256" key="12">
    <source>
        <dbReference type="RuleBase" id="RU004432"/>
    </source>
</evidence>
<dbReference type="InterPro" id="IPR027417">
    <property type="entry name" value="P-loop_NTPase"/>
</dbReference>
<keyword evidence="13" id="KW-0346">Stress response</keyword>
<organism evidence="15">
    <name type="scientific">Rickettsia oklahomensis</name>
    <dbReference type="NCBI Taxonomy" id="3141789"/>
    <lineage>
        <taxon>Bacteria</taxon>
        <taxon>Pseudomonadati</taxon>
        <taxon>Pseudomonadota</taxon>
        <taxon>Alphaproteobacteria</taxon>
        <taxon>Rickettsiales</taxon>
        <taxon>Rickettsiaceae</taxon>
        <taxon>Rickettsieae</taxon>
        <taxon>Rickettsia</taxon>
        <taxon>belli group</taxon>
    </lineage>
</organism>
<dbReference type="PROSITE" id="PS00870">
    <property type="entry name" value="CLPAB_1"/>
    <property type="match status" value="1"/>
</dbReference>
<dbReference type="PRINTS" id="PR00300">
    <property type="entry name" value="CLPPROTEASEA"/>
</dbReference>
<keyword evidence="8 12" id="KW-0143">Chaperone</keyword>
<dbReference type="InterPro" id="IPR018368">
    <property type="entry name" value="ClpA/B_CS1"/>
</dbReference>
<keyword evidence="13" id="KW-0963">Cytoplasm</keyword>
<dbReference type="FunFam" id="3.40.50.300:FF:000010">
    <property type="entry name" value="Chaperone clpB 1, putative"/>
    <property type="match status" value="1"/>
</dbReference>
<reference evidence="15" key="1">
    <citation type="submission" date="2024-05" db="EMBL/GenBank/DDBJ databases">
        <title>Characterization of a novel Rickettsia species. (Rickettsia oklahomia sp. nov.) from Amblyomma americanum ticks.</title>
        <authorList>
            <person name="Korla P.K."/>
            <person name="Karounos M."/>
            <person name="Wilson J.M."/>
            <person name="Little S.E."/>
            <person name="Qurollo B.A."/>
        </authorList>
    </citation>
    <scope>NUCLEOTIDE SEQUENCE</scope>
    <source>
        <strain evidence="15">Oklahoma-10</strain>
    </source>
</reference>
<dbReference type="InterPro" id="IPR003593">
    <property type="entry name" value="AAA+_ATPase"/>
</dbReference>
<dbReference type="Pfam" id="PF17871">
    <property type="entry name" value="AAA_lid_9"/>
    <property type="match status" value="1"/>
</dbReference>
<dbReference type="GO" id="GO:0005524">
    <property type="term" value="F:ATP binding"/>
    <property type="evidence" value="ECO:0007669"/>
    <property type="project" value="UniProtKB-UniRule"/>
</dbReference>
<dbReference type="SMART" id="SM00382">
    <property type="entry name" value="AAA"/>
    <property type="match status" value="2"/>
</dbReference>
<keyword evidence="7 13" id="KW-0175">Coiled coil</keyword>
<dbReference type="AlphaFoldDB" id="A0AAU7BZ76"/>
<dbReference type="Gene3D" id="1.10.8.60">
    <property type="match status" value="1"/>
</dbReference>
<gene>
    <name evidence="13 15" type="primary">clpB</name>
    <name evidence="15" type="ORF">AAGW17_01710</name>
</gene>
<dbReference type="FunFam" id="1.10.8.60:FF:000017">
    <property type="entry name" value="ATP-dependent chaperone ClpB"/>
    <property type="match status" value="1"/>
</dbReference>
<dbReference type="Pfam" id="PF02861">
    <property type="entry name" value="Clp_N"/>
    <property type="match status" value="1"/>
</dbReference>
<evidence type="ECO:0000256" key="11">
    <source>
        <dbReference type="PROSITE-ProRule" id="PRU01251"/>
    </source>
</evidence>
<evidence type="ECO:0000259" key="14">
    <source>
        <dbReference type="PROSITE" id="PS51903"/>
    </source>
</evidence>
<sequence>MNIDKFTAHAKSVIVSSQSLAAKNDHQQILPLHLLSSLLSEETGIIRSIINNIGGDLNIIHSQVKAELNKIPQVQVAGGGQVYSSAEALKVLEKASSLAKDSSDSFVTIERVLEALTYDNTIAGKILVNNGVGSKKVAASILQLRKGKRADTESAENSYNALKKYGRDITELAERCMLDPIIGRDEEIRRTVQVLSRRMKNNPVLIGEPGVGKTAIIEGLAQRIFSKDVPESLMNCCIIELDMGALIAGAKYRGEFEERLKAVLSEIKESSGEIILFIDELHLLVGTGKTDGAMDASNLLKPMLARGELHCIGATTLDEYCKYIEKDAALARRFQPVYVSEPTVEDTISILRGIKEKYELHHAVQISDSAIVAAATLSNRYITDRYLPDKAIDLIDEACSRMKIELSSKPEELDELDRRIIQIKIELAALKKENDEHSKKKITHLTEELEKLESKSYDMNAKWQAEKSKLQQAQKLKEELERARIDLERAERDANLAKASELKYGIIPEIMKKIQEAESMDNKGLLKEIVLESDIASIISRITGIPIDTMLSSERERLLVMEQKLRESVIGQDEAIKGVSDAVRRSRAGIQDINRPLGSFLFLGPTGVGKTELTKALANFLFDDRNAILRIDMSEYMEKHTISRLIGAPPGYIGYDQGGALTEAVRRRPYQVILFDEVEKAHHDIFNIMLQILDEGRLTDSQGITVDFKNTIIVLTSNLGAEILVNQKEGEDSYKVKNKVMEYVRAVFKPEFLNRLDEIILFHRLNRNNIHDIVKIQLESLKKILLAQNITIEFDESALNYLATKGYDPSFGARPLKRLIQREIQNNLAKLILAGEISSGKTVKISREKEELRISLVN</sequence>
<dbReference type="Gene3D" id="3.40.50.300">
    <property type="entry name" value="P-loop containing nucleotide triphosphate hydrolases"/>
    <property type="match status" value="3"/>
</dbReference>
<comment type="function">
    <text evidence="9">Part of a stress-induced multi-chaperone system, it is involved in the recovery of the cell from heat-induced damage, in cooperation with DnaK, DnaJ and GrpE. Acts before DnaK, in the processing of protein aggregates. Protein binding stimulates the ATPase activity; ATP hydrolysis unfolds the denatured protein aggregates, which probably helps expose new hydrophobic binding sites on the surface of ClpB-bound aggregates, contributing to the solubilization and refolding of denatured protein aggregates by DnaK.</text>
</comment>
<evidence type="ECO:0000256" key="13">
    <source>
        <dbReference type="RuleBase" id="RU362034"/>
    </source>
</evidence>
<dbReference type="InterPro" id="IPR003959">
    <property type="entry name" value="ATPase_AAA_core"/>
</dbReference>
<comment type="similarity">
    <text evidence="2 12">Belongs to the ClpA/ClpB family.</text>
</comment>
<evidence type="ECO:0000256" key="7">
    <source>
        <dbReference type="ARBA" id="ARBA00023054"/>
    </source>
</evidence>
<comment type="subunit">
    <text evidence="10">Homohexamer. The oligomerization is ATP-dependent.</text>
</comment>
<protein>
    <recommendedName>
        <fullName evidence="3 13">Chaperone protein ClpB</fullName>
    </recommendedName>
</protein>
<keyword evidence="4 11" id="KW-0677">Repeat</keyword>
<dbReference type="KEGG" id="rof:AAGW17_01710"/>
<feature type="domain" description="Clp R" evidence="14">
    <location>
        <begin position="3"/>
        <end position="147"/>
    </location>
</feature>
<dbReference type="Pfam" id="PF10431">
    <property type="entry name" value="ClpB_D2-small"/>
    <property type="match status" value="1"/>
</dbReference>
<dbReference type="SMART" id="SM01086">
    <property type="entry name" value="ClpB_D2-small"/>
    <property type="match status" value="1"/>
</dbReference>
<dbReference type="SUPFAM" id="SSF81923">
    <property type="entry name" value="Double Clp-N motif"/>
    <property type="match status" value="1"/>
</dbReference>
<evidence type="ECO:0000256" key="2">
    <source>
        <dbReference type="ARBA" id="ARBA00008675"/>
    </source>
</evidence>
<evidence type="ECO:0000256" key="8">
    <source>
        <dbReference type="ARBA" id="ARBA00023186"/>
    </source>
</evidence>
<dbReference type="InterPro" id="IPR050130">
    <property type="entry name" value="ClpA_ClpB"/>
</dbReference>
<dbReference type="PANTHER" id="PTHR11638:SF18">
    <property type="entry name" value="HEAT SHOCK PROTEIN 104"/>
    <property type="match status" value="1"/>
</dbReference>
<dbReference type="InterPro" id="IPR019489">
    <property type="entry name" value="Clp_ATPase_C"/>
</dbReference>
<dbReference type="Pfam" id="PF07724">
    <property type="entry name" value="AAA_2"/>
    <property type="match status" value="1"/>
</dbReference>
<evidence type="ECO:0000256" key="6">
    <source>
        <dbReference type="ARBA" id="ARBA00022840"/>
    </source>
</evidence>
<dbReference type="SUPFAM" id="SSF52540">
    <property type="entry name" value="P-loop containing nucleoside triphosphate hydrolases"/>
    <property type="match status" value="2"/>
</dbReference>
<dbReference type="PROSITE" id="PS00871">
    <property type="entry name" value="CLPAB_2"/>
    <property type="match status" value="1"/>
</dbReference>
<proteinExistence type="inferred from homology"/>
<dbReference type="PROSITE" id="PS51903">
    <property type="entry name" value="CLP_R"/>
    <property type="match status" value="1"/>
</dbReference>
<dbReference type="InterPro" id="IPR004176">
    <property type="entry name" value="Clp_R_N"/>
</dbReference>
<comment type="subunit">
    <text evidence="13">Homohexamer; The oligomerization is ATP-dependent.</text>
</comment>